<dbReference type="Pfam" id="PF00132">
    <property type="entry name" value="Hexapep"/>
    <property type="match status" value="1"/>
</dbReference>
<protein>
    <submittedName>
        <fullName evidence="2">Streptogramin acetyl transferase</fullName>
        <ecNumber evidence="2">2.3.1.-</ecNumber>
    </submittedName>
</protein>
<dbReference type="PANTHER" id="PTHR43300">
    <property type="entry name" value="ACETYLTRANSFERASE"/>
    <property type="match status" value="1"/>
</dbReference>
<accession>Q2STN9</accession>
<dbReference type="Gene3D" id="2.160.10.10">
    <property type="entry name" value="Hexapeptide repeat proteins"/>
    <property type="match status" value="1"/>
</dbReference>
<dbReference type="HOGENOM" id="CLU_1122927_0_0_4"/>
<comment type="similarity">
    <text evidence="1">Belongs to the transferase hexapeptide repeat family.</text>
</comment>
<gene>
    <name evidence="2" type="ordered locus">BTH_I3216</name>
</gene>
<evidence type="ECO:0000256" key="1">
    <source>
        <dbReference type="ARBA" id="ARBA00007274"/>
    </source>
</evidence>
<reference evidence="2 3" key="1">
    <citation type="journal article" date="2005" name="BMC Genomics">
        <title>Bacterial genome adaptation to niches: divergence of the potential virulence genes in three Burkholderia species of different survival strategies.</title>
        <authorList>
            <person name="Kim H.S."/>
            <person name="Schell M.A."/>
            <person name="Yu Y."/>
            <person name="Ulrich R.L."/>
            <person name="Sarria S.H."/>
            <person name="Nierman W.C."/>
            <person name="DeShazer D."/>
        </authorList>
    </citation>
    <scope>NUCLEOTIDE SEQUENCE [LARGE SCALE GENOMIC DNA]</scope>
    <source>
        <strain evidence="3">ATCC 700388 / DSM 13276 / CCUG 48851 / CIP 106301 / E264</strain>
    </source>
</reference>
<dbReference type="InterPro" id="IPR001451">
    <property type="entry name" value="Hexapep"/>
</dbReference>
<dbReference type="EMBL" id="CP000086">
    <property type="protein sequence ID" value="ABC39038.1"/>
    <property type="molecule type" value="Genomic_DNA"/>
</dbReference>
<dbReference type="DNASU" id="3848188"/>
<dbReference type="AlphaFoldDB" id="Q2STN9"/>
<dbReference type="GO" id="GO:0016746">
    <property type="term" value="F:acyltransferase activity"/>
    <property type="evidence" value="ECO:0007669"/>
    <property type="project" value="UniProtKB-KW"/>
</dbReference>
<dbReference type="EC" id="2.3.1.-" evidence="2"/>
<dbReference type="SUPFAM" id="SSF51161">
    <property type="entry name" value="Trimeric LpxA-like enzymes"/>
    <property type="match status" value="1"/>
</dbReference>
<keyword evidence="2" id="KW-0808">Transferase</keyword>
<dbReference type="SMR" id="Q2STN9"/>
<keyword evidence="2" id="KW-0012">Acyltransferase</keyword>
<name>Q2STN9_BURTA</name>
<dbReference type="KEGG" id="bte:BTH_I3216"/>
<organism evidence="2 3">
    <name type="scientific">Burkholderia thailandensis (strain ATCC 700388 / DSM 13276 / CCUG 48851 / CIP 106301 / E264)</name>
    <dbReference type="NCBI Taxonomy" id="271848"/>
    <lineage>
        <taxon>Bacteria</taxon>
        <taxon>Pseudomonadati</taxon>
        <taxon>Pseudomonadota</taxon>
        <taxon>Betaproteobacteria</taxon>
        <taxon>Burkholderiales</taxon>
        <taxon>Burkholderiaceae</taxon>
        <taxon>Burkholderia</taxon>
        <taxon>pseudomallei group</taxon>
    </lineage>
</organism>
<dbReference type="PANTHER" id="PTHR43300:SF11">
    <property type="entry name" value="ACETYLTRANSFERASE RV3034C-RELATED"/>
    <property type="match status" value="1"/>
</dbReference>
<evidence type="ECO:0000313" key="3">
    <source>
        <dbReference type="Proteomes" id="UP000001930"/>
    </source>
</evidence>
<dbReference type="InterPro" id="IPR011004">
    <property type="entry name" value="Trimer_LpxA-like_sf"/>
</dbReference>
<dbReference type="Proteomes" id="UP000001930">
    <property type="component" value="Chromosome I"/>
</dbReference>
<evidence type="ECO:0000313" key="2">
    <source>
        <dbReference type="EMBL" id="ABC39038.1"/>
    </source>
</evidence>
<sequence>MPPAIAPRFIYCRVCDACGFAARRSRFSGHAASGHRAAASAFLRPRMNVTTSDDCIGVLPDHPWAKHFIVLGYRDGAFSTIPNNFFRNWLDEEAQVGTFHIGRCSGLGVGSIAKYDQGLQKLVIGKNVAGGMRLRFLLNGQHEMRTISTSLFSIYGNGLENAPMPQYPDTVIHNDVWIGDEALFLGGSQIESGCVIGARAVIPPNFRTEAYGIYAGSPARLVRFRFTEKVREKLLQLAWWDMPLDWIKRNNHAFLVDLTANEGRALDTLAALQESKDNATGEAGRQTAAATPV</sequence>
<dbReference type="InterPro" id="IPR050179">
    <property type="entry name" value="Trans_hexapeptide_repeat"/>
</dbReference>
<proteinExistence type="inferred from homology"/>
<keyword evidence="3" id="KW-1185">Reference proteome</keyword>